<keyword evidence="5" id="KW-0804">Transcription</keyword>
<evidence type="ECO:0000313" key="8">
    <source>
        <dbReference type="EMBL" id="MCY1137034.1"/>
    </source>
</evidence>
<dbReference type="EMBL" id="JAPNTZ010000001">
    <property type="protein sequence ID" value="MCY1137034.1"/>
    <property type="molecule type" value="Genomic_DNA"/>
</dbReference>
<dbReference type="InterPro" id="IPR014284">
    <property type="entry name" value="RNA_pol_sigma-70_dom"/>
</dbReference>
<evidence type="ECO:0000256" key="4">
    <source>
        <dbReference type="ARBA" id="ARBA00023125"/>
    </source>
</evidence>
<dbReference type="NCBIfam" id="TIGR02937">
    <property type="entry name" value="sigma70-ECF"/>
    <property type="match status" value="1"/>
</dbReference>
<dbReference type="InterPro" id="IPR013325">
    <property type="entry name" value="RNA_pol_sigma_r2"/>
</dbReference>
<dbReference type="Gene3D" id="1.10.10.10">
    <property type="entry name" value="Winged helix-like DNA-binding domain superfamily/Winged helix DNA-binding domain"/>
    <property type="match status" value="1"/>
</dbReference>
<dbReference type="InterPro" id="IPR007630">
    <property type="entry name" value="RNA_pol_sigma70_r4"/>
</dbReference>
<dbReference type="Gene3D" id="1.10.1740.10">
    <property type="match status" value="1"/>
</dbReference>
<evidence type="ECO:0000313" key="9">
    <source>
        <dbReference type="Proteomes" id="UP001151002"/>
    </source>
</evidence>
<organism evidence="8 9">
    <name type="scientific">Paractinoplanes pyxinae</name>
    <dbReference type="NCBI Taxonomy" id="2997416"/>
    <lineage>
        <taxon>Bacteria</taxon>
        <taxon>Bacillati</taxon>
        <taxon>Actinomycetota</taxon>
        <taxon>Actinomycetes</taxon>
        <taxon>Micromonosporales</taxon>
        <taxon>Micromonosporaceae</taxon>
        <taxon>Paractinoplanes</taxon>
    </lineage>
</organism>
<sequence length="173" mass="19622">MASQNPAAQVNDRMTDIVRTHRPALVRFVQQFTRGRHHATEDVVQETIIRAWRHLDRLPEGEDEQRRWLFTVAHRLSIDNARRQKVRHADTTVAFDDVRGNAAPDDVASAVVAADSLRCGLAALAPHQREVVEELYVRNHTAQEAAEHLHLPLGTIRSRQHYAIRALRTAVLG</sequence>
<dbReference type="CDD" id="cd06171">
    <property type="entry name" value="Sigma70_r4"/>
    <property type="match status" value="1"/>
</dbReference>
<dbReference type="PANTHER" id="PTHR43133">
    <property type="entry name" value="RNA POLYMERASE ECF-TYPE SIGMA FACTO"/>
    <property type="match status" value="1"/>
</dbReference>
<feature type="domain" description="RNA polymerase sigma-70 region 4" evidence="7">
    <location>
        <begin position="121"/>
        <end position="168"/>
    </location>
</feature>
<evidence type="ECO:0000256" key="2">
    <source>
        <dbReference type="ARBA" id="ARBA00023015"/>
    </source>
</evidence>
<evidence type="ECO:0000256" key="5">
    <source>
        <dbReference type="ARBA" id="ARBA00023163"/>
    </source>
</evidence>
<dbReference type="Proteomes" id="UP001151002">
    <property type="component" value="Unassembled WGS sequence"/>
</dbReference>
<protein>
    <submittedName>
        <fullName evidence="8">Sigma-70 family RNA polymerase sigma factor</fullName>
    </submittedName>
</protein>
<keyword evidence="9" id="KW-1185">Reference proteome</keyword>
<evidence type="ECO:0000259" key="6">
    <source>
        <dbReference type="Pfam" id="PF04542"/>
    </source>
</evidence>
<accession>A0ABT4AS04</accession>
<keyword evidence="2" id="KW-0805">Transcription regulation</keyword>
<evidence type="ECO:0000256" key="1">
    <source>
        <dbReference type="ARBA" id="ARBA00010641"/>
    </source>
</evidence>
<comment type="caution">
    <text evidence="8">The sequence shown here is derived from an EMBL/GenBank/DDBJ whole genome shotgun (WGS) entry which is preliminary data.</text>
</comment>
<dbReference type="InterPro" id="IPR013324">
    <property type="entry name" value="RNA_pol_sigma_r3/r4-like"/>
</dbReference>
<dbReference type="RefSeq" id="WP_267560842.1">
    <property type="nucleotide sequence ID" value="NZ_JAPNTZ010000001.1"/>
</dbReference>
<dbReference type="InterPro" id="IPR039425">
    <property type="entry name" value="RNA_pol_sigma-70-like"/>
</dbReference>
<dbReference type="SUPFAM" id="SSF88659">
    <property type="entry name" value="Sigma3 and sigma4 domains of RNA polymerase sigma factors"/>
    <property type="match status" value="1"/>
</dbReference>
<dbReference type="InterPro" id="IPR007627">
    <property type="entry name" value="RNA_pol_sigma70_r2"/>
</dbReference>
<dbReference type="InterPro" id="IPR036388">
    <property type="entry name" value="WH-like_DNA-bd_sf"/>
</dbReference>
<gene>
    <name evidence="8" type="ORF">OWR29_03425</name>
</gene>
<proteinExistence type="inferred from homology"/>
<reference evidence="8" key="1">
    <citation type="submission" date="2022-11" db="EMBL/GenBank/DDBJ databases">
        <authorList>
            <person name="Somphong A."/>
            <person name="Phongsopitanun W."/>
        </authorList>
    </citation>
    <scope>NUCLEOTIDE SEQUENCE</scope>
    <source>
        <strain evidence="8">Pm04-4</strain>
    </source>
</reference>
<name>A0ABT4AS04_9ACTN</name>
<dbReference type="Pfam" id="PF04545">
    <property type="entry name" value="Sigma70_r4"/>
    <property type="match status" value="1"/>
</dbReference>
<feature type="domain" description="RNA polymerase sigma-70 region 2" evidence="6">
    <location>
        <begin position="17"/>
        <end position="85"/>
    </location>
</feature>
<keyword evidence="3" id="KW-0731">Sigma factor</keyword>
<dbReference type="Pfam" id="PF04542">
    <property type="entry name" value="Sigma70_r2"/>
    <property type="match status" value="1"/>
</dbReference>
<comment type="similarity">
    <text evidence="1">Belongs to the sigma-70 factor family. ECF subfamily.</text>
</comment>
<evidence type="ECO:0000259" key="7">
    <source>
        <dbReference type="Pfam" id="PF04545"/>
    </source>
</evidence>
<dbReference type="PANTHER" id="PTHR43133:SF52">
    <property type="entry name" value="ECF RNA POLYMERASE SIGMA FACTOR SIGL"/>
    <property type="match status" value="1"/>
</dbReference>
<dbReference type="SUPFAM" id="SSF88946">
    <property type="entry name" value="Sigma2 domain of RNA polymerase sigma factors"/>
    <property type="match status" value="1"/>
</dbReference>
<evidence type="ECO:0000256" key="3">
    <source>
        <dbReference type="ARBA" id="ARBA00023082"/>
    </source>
</evidence>
<keyword evidence="4" id="KW-0238">DNA-binding</keyword>